<comment type="caution">
    <text evidence="2">The sequence shown here is derived from an EMBL/GenBank/DDBJ whole genome shotgun (WGS) entry which is preliminary data.</text>
</comment>
<evidence type="ECO:0000256" key="1">
    <source>
        <dbReference type="SAM" id="MobiDB-lite"/>
    </source>
</evidence>
<feature type="compositionally biased region" description="Basic and acidic residues" evidence="1">
    <location>
        <begin position="7"/>
        <end position="24"/>
    </location>
</feature>
<protein>
    <submittedName>
        <fullName evidence="2">Uncharacterized protein</fullName>
    </submittedName>
</protein>
<dbReference type="AlphaFoldDB" id="A0A4C1X0F6"/>
<organism evidence="2 3">
    <name type="scientific">Eumeta variegata</name>
    <name type="common">Bagworm moth</name>
    <name type="synonym">Eumeta japonica</name>
    <dbReference type="NCBI Taxonomy" id="151549"/>
    <lineage>
        <taxon>Eukaryota</taxon>
        <taxon>Metazoa</taxon>
        <taxon>Ecdysozoa</taxon>
        <taxon>Arthropoda</taxon>
        <taxon>Hexapoda</taxon>
        <taxon>Insecta</taxon>
        <taxon>Pterygota</taxon>
        <taxon>Neoptera</taxon>
        <taxon>Endopterygota</taxon>
        <taxon>Lepidoptera</taxon>
        <taxon>Glossata</taxon>
        <taxon>Ditrysia</taxon>
        <taxon>Tineoidea</taxon>
        <taxon>Psychidae</taxon>
        <taxon>Oiketicinae</taxon>
        <taxon>Eumeta</taxon>
    </lineage>
</organism>
<feature type="region of interest" description="Disordered" evidence="1">
    <location>
        <begin position="1"/>
        <end position="44"/>
    </location>
</feature>
<dbReference type="EMBL" id="BGZK01000709">
    <property type="protein sequence ID" value="GBP57141.1"/>
    <property type="molecule type" value="Genomic_DNA"/>
</dbReference>
<evidence type="ECO:0000313" key="3">
    <source>
        <dbReference type="Proteomes" id="UP000299102"/>
    </source>
</evidence>
<sequence length="87" mass="10058">MAISVDNDYKDSDCGGDSDDKKDDDVDGDDNDDDEDLQHYNKNTRVVEKCSDESWLYAYDPETKQQSTVWVFQNEPYPKKVIRAKSI</sequence>
<evidence type="ECO:0000313" key="2">
    <source>
        <dbReference type="EMBL" id="GBP57141.1"/>
    </source>
</evidence>
<feature type="compositionally biased region" description="Acidic residues" evidence="1">
    <location>
        <begin position="25"/>
        <end position="36"/>
    </location>
</feature>
<proteinExistence type="predicted"/>
<dbReference type="Proteomes" id="UP000299102">
    <property type="component" value="Unassembled WGS sequence"/>
</dbReference>
<accession>A0A4C1X0F6</accession>
<dbReference type="OrthoDB" id="10017160at2759"/>
<reference evidence="2 3" key="1">
    <citation type="journal article" date="2019" name="Commun. Biol.">
        <title>The bagworm genome reveals a unique fibroin gene that provides high tensile strength.</title>
        <authorList>
            <person name="Kono N."/>
            <person name="Nakamura H."/>
            <person name="Ohtoshi R."/>
            <person name="Tomita M."/>
            <person name="Numata K."/>
            <person name="Arakawa K."/>
        </authorList>
    </citation>
    <scope>NUCLEOTIDE SEQUENCE [LARGE SCALE GENOMIC DNA]</scope>
</reference>
<gene>
    <name evidence="2" type="ORF">EVAR_33384_1</name>
</gene>
<name>A0A4C1X0F6_EUMVA</name>
<keyword evidence="3" id="KW-1185">Reference proteome</keyword>